<sequence length="86" mass="9170">MAVPIDIDDNLVNAAIIEFHTAKDHGKSDPQAWAAAVSRVRHDVLTLASATCEQMAEGFGEAEAAGAHHCAAAIRDLSWADPFTDR</sequence>
<name>A0ABT8YAN1_9SPHN</name>
<dbReference type="EMBL" id="JAUOTP010000004">
    <property type="protein sequence ID" value="MDO6414898.1"/>
    <property type="molecule type" value="Genomic_DNA"/>
</dbReference>
<proteinExistence type="predicted"/>
<keyword evidence="2" id="KW-1185">Reference proteome</keyword>
<organism evidence="1 2">
    <name type="scientific">Sphingomonas natans</name>
    <dbReference type="NCBI Taxonomy" id="3063330"/>
    <lineage>
        <taxon>Bacteria</taxon>
        <taxon>Pseudomonadati</taxon>
        <taxon>Pseudomonadota</taxon>
        <taxon>Alphaproteobacteria</taxon>
        <taxon>Sphingomonadales</taxon>
        <taxon>Sphingomonadaceae</taxon>
        <taxon>Sphingomonas</taxon>
    </lineage>
</organism>
<comment type="caution">
    <text evidence="1">The sequence shown here is derived from an EMBL/GenBank/DDBJ whole genome shotgun (WGS) entry which is preliminary data.</text>
</comment>
<evidence type="ECO:0000313" key="2">
    <source>
        <dbReference type="Proteomes" id="UP001169764"/>
    </source>
</evidence>
<reference evidence="1" key="1">
    <citation type="submission" date="2023-07" db="EMBL/GenBank/DDBJ databases">
        <authorList>
            <person name="Kim M."/>
        </authorList>
    </citation>
    <scope>NUCLEOTIDE SEQUENCE</scope>
    <source>
        <strain evidence="1">BIUV-7</strain>
    </source>
</reference>
<evidence type="ECO:0000313" key="1">
    <source>
        <dbReference type="EMBL" id="MDO6414898.1"/>
    </source>
</evidence>
<dbReference type="Proteomes" id="UP001169764">
    <property type="component" value="Unassembled WGS sequence"/>
</dbReference>
<protein>
    <submittedName>
        <fullName evidence="1">Uncharacterized protein</fullName>
    </submittedName>
</protein>
<dbReference type="RefSeq" id="WP_303542479.1">
    <property type="nucleotide sequence ID" value="NZ_JAUOTP010000004.1"/>
</dbReference>
<accession>A0ABT8YAN1</accession>
<gene>
    <name evidence="1" type="ORF">Q4F19_10945</name>
</gene>